<comment type="caution">
    <text evidence="3">The sequence shown here is derived from an EMBL/GenBank/DDBJ whole genome shotgun (WGS) entry which is preliminary data.</text>
</comment>
<protein>
    <submittedName>
        <fullName evidence="3">VOC family protein</fullName>
    </submittedName>
</protein>
<dbReference type="InterPro" id="IPR051785">
    <property type="entry name" value="MMCE/EMCE_epimerase"/>
</dbReference>
<dbReference type="InterPro" id="IPR029068">
    <property type="entry name" value="Glyas_Bleomycin-R_OHBP_Dase"/>
</dbReference>
<feature type="domain" description="VOC" evidence="2">
    <location>
        <begin position="7"/>
        <end position="151"/>
    </location>
</feature>
<gene>
    <name evidence="3" type="ORF">NP777_05980</name>
</gene>
<evidence type="ECO:0000259" key="2">
    <source>
        <dbReference type="PROSITE" id="PS51819"/>
    </source>
</evidence>
<dbReference type="PANTHER" id="PTHR43048">
    <property type="entry name" value="METHYLMALONYL-COA EPIMERASE"/>
    <property type="match status" value="1"/>
</dbReference>
<dbReference type="EMBL" id="JANIAA010000002">
    <property type="protein sequence ID" value="MCQ8187808.1"/>
    <property type="molecule type" value="Genomic_DNA"/>
</dbReference>
<dbReference type="PANTHER" id="PTHR43048:SF6">
    <property type="entry name" value="BLR8189 PROTEIN"/>
    <property type="match status" value="1"/>
</dbReference>
<evidence type="ECO:0000313" key="3">
    <source>
        <dbReference type="EMBL" id="MCQ8187808.1"/>
    </source>
</evidence>
<dbReference type="RefSeq" id="WP_256648981.1">
    <property type="nucleotide sequence ID" value="NZ_JANIAA010000002.1"/>
</dbReference>
<keyword evidence="1" id="KW-0479">Metal-binding</keyword>
<evidence type="ECO:0000313" key="4">
    <source>
        <dbReference type="Proteomes" id="UP001204746"/>
    </source>
</evidence>
<dbReference type="Proteomes" id="UP001204746">
    <property type="component" value="Unassembled WGS sequence"/>
</dbReference>
<dbReference type="Gene3D" id="3.10.180.10">
    <property type="entry name" value="2,3-Dihydroxybiphenyl 1,2-Dioxygenase, domain 1"/>
    <property type="match status" value="1"/>
</dbReference>
<proteinExistence type="predicted"/>
<dbReference type="PROSITE" id="PS51819">
    <property type="entry name" value="VOC"/>
    <property type="match status" value="1"/>
</dbReference>
<organism evidence="3 4">
    <name type="scientific">Streptomyces rugosispiralis</name>
    <dbReference type="NCBI Taxonomy" id="2967341"/>
    <lineage>
        <taxon>Bacteria</taxon>
        <taxon>Bacillati</taxon>
        <taxon>Actinomycetota</taxon>
        <taxon>Actinomycetes</taxon>
        <taxon>Kitasatosporales</taxon>
        <taxon>Streptomycetaceae</taxon>
        <taxon>Streptomyces</taxon>
    </lineage>
</organism>
<name>A0ABT1URR3_9ACTN</name>
<accession>A0ABT1URR3</accession>
<reference evidence="3 4" key="1">
    <citation type="submission" date="2022-07" db="EMBL/GenBank/DDBJ databases">
        <authorList>
            <person name="Phongsopitanun W."/>
            <person name="Tanasupawat S."/>
        </authorList>
    </citation>
    <scope>NUCLEOTIDE SEQUENCE [LARGE SCALE GENOMIC DNA]</scope>
    <source>
        <strain evidence="3 4">RCU-064</strain>
    </source>
</reference>
<evidence type="ECO:0000256" key="1">
    <source>
        <dbReference type="ARBA" id="ARBA00022723"/>
    </source>
</evidence>
<dbReference type="InterPro" id="IPR004360">
    <property type="entry name" value="Glyas_Fos-R_dOase_dom"/>
</dbReference>
<dbReference type="Pfam" id="PF00903">
    <property type="entry name" value="Glyoxalase"/>
    <property type="match status" value="1"/>
</dbReference>
<sequence length="162" mass="18222">MPEVSSVIGHIGLCVPRIEEAIDWYGKALGLQVISGPFEINADEDAAACDVFGPEFRSVRQAHLVGANGVGLELFEFITPEVDTSVPASYWRAGYSHLCFVVPDIEAAEERIRSLGGRIRTSRIWPLFRDQPYRFLHFEDPFGNLLELHSHGYERTFSNQRA</sequence>
<dbReference type="SUPFAM" id="SSF54593">
    <property type="entry name" value="Glyoxalase/Bleomycin resistance protein/Dihydroxybiphenyl dioxygenase"/>
    <property type="match status" value="1"/>
</dbReference>
<keyword evidence="4" id="KW-1185">Reference proteome</keyword>
<dbReference type="InterPro" id="IPR037523">
    <property type="entry name" value="VOC_core"/>
</dbReference>